<accession>A0A6J5MXA0</accession>
<evidence type="ECO:0000313" key="2">
    <source>
        <dbReference type="EMBL" id="CAB4149593.1"/>
    </source>
</evidence>
<name>A0A6J5MXA0_9CAUD</name>
<sequence>MPSNIPGYLTPTSSQPLPGPLSLEDFIQSVIKGISGFAGTLVRPKWQQNPPKQPGIDINWIAFGLVNNAPDANASVTMDDAGVTKLKRQELLEIQVAFYGPAAQENISVFRDGFQIQQNLEAMMLANMGFKECSQAIRGPDLVNERWVERYEMSLFLVRQVQRTYPILSFASASGVIHTVLETPEDIDWETQEPPP</sequence>
<proteinExistence type="predicted"/>
<reference evidence="2" key="1">
    <citation type="submission" date="2020-04" db="EMBL/GenBank/DDBJ databases">
        <authorList>
            <person name="Chiriac C."/>
            <person name="Salcher M."/>
            <person name="Ghai R."/>
            <person name="Kavagutti S V."/>
        </authorList>
    </citation>
    <scope>NUCLEOTIDE SEQUENCE</scope>
</reference>
<evidence type="ECO:0000259" key="1">
    <source>
        <dbReference type="Pfam" id="PF23961"/>
    </source>
</evidence>
<dbReference type="InterPro" id="IPR057087">
    <property type="entry name" value="Gp12-like"/>
</dbReference>
<protein>
    <recommendedName>
        <fullName evidence="1">Phage neck terminator protein gp12-like domain-containing protein</fullName>
    </recommendedName>
</protein>
<feature type="domain" description="Phage neck terminator protein gp12-like" evidence="1">
    <location>
        <begin position="23"/>
        <end position="176"/>
    </location>
</feature>
<organism evidence="2">
    <name type="scientific">uncultured Caudovirales phage</name>
    <dbReference type="NCBI Taxonomy" id="2100421"/>
    <lineage>
        <taxon>Viruses</taxon>
        <taxon>Duplodnaviria</taxon>
        <taxon>Heunggongvirae</taxon>
        <taxon>Uroviricota</taxon>
        <taxon>Caudoviricetes</taxon>
        <taxon>Peduoviridae</taxon>
        <taxon>Maltschvirus</taxon>
        <taxon>Maltschvirus maltsch</taxon>
    </lineage>
</organism>
<dbReference type="Pfam" id="PF23961">
    <property type="entry name" value="Phage_tail_terminator_9"/>
    <property type="match status" value="1"/>
</dbReference>
<dbReference type="EMBL" id="LR796527">
    <property type="protein sequence ID" value="CAB4149593.1"/>
    <property type="molecule type" value="Genomic_DNA"/>
</dbReference>
<gene>
    <name evidence="2" type="ORF">UFOVP558_11</name>
</gene>